<dbReference type="InterPro" id="IPR018677">
    <property type="entry name" value="DUF2157"/>
</dbReference>
<reference evidence="3" key="1">
    <citation type="submission" date="2022-05" db="EMBL/GenBank/DDBJ databases">
        <title>Schlegelella sp. nov., isolated from mangrove soil.</title>
        <authorList>
            <person name="Liu Y."/>
            <person name="Ge X."/>
            <person name="Liu W."/>
        </authorList>
    </citation>
    <scope>NUCLEOTIDE SEQUENCE</scope>
    <source>
        <strain evidence="3">S2-27</strain>
    </source>
</reference>
<keyword evidence="1" id="KW-0812">Transmembrane</keyword>
<keyword evidence="1" id="KW-1133">Transmembrane helix</keyword>
<dbReference type="RefSeq" id="WP_251779047.1">
    <property type="nucleotide sequence ID" value="NZ_JAMKFE010000007.1"/>
</dbReference>
<comment type="caution">
    <text evidence="3">The sequence shown here is derived from an EMBL/GenBank/DDBJ whole genome shotgun (WGS) entry which is preliminary data.</text>
</comment>
<dbReference type="Proteomes" id="UP001165541">
    <property type="component" value="Unassembled WGS sequence"/>
</dbReference>
<feature type="transmembrane region" description="Helical" evidence="1">
    <location>
        <begin position="207"/>
        <end position="229"/>
    </location>
</feature>
<feature type="domain" description="DUF2157" evidence="2">
    <location>
        <begin position="10"/>
        <end position="147"/>
    </location>
</feature>
<feature type="transmembrane region" description="Helical" evidence="1">
    <location>
        <begin position="40"/>
        <end position="62"/>
    </location>
</feature>
<keyword evidence="4" id="KW-1185">Reference proteome</keyword>
<feature type="transmembrane region" description="Helical" evidence="1">
    <location>
        <begin position="236"/>
        <end position="253"/>
    </location>
</feature>
<keyword evidence="1" id="KW-0472">Membrane</keyword>
<feature type="transmembrane region" description="Helical" evidence="1">
    <location>
        <begin position="97"/>
        <end position="114"/>
    </location>
</feature>
<sequence length="325" mass="34135">MTLRLRLYELAARHRLDGTAQRRLRAWAGLEQEPPGVGHWLPQGAAVLAAALAGLGIVFWVAANWDALGRVGQFALLQCVVLAGCAVAWRWPSARHAGALAALLGIGGLFAYFGQTYQTGADPWQLFALWATLALPLCVALRSDVLWAPWAVVAATGISLWVHAHAGHRWTIEPEALSVHAAGWGAAAALVFVLGPALRRHTGAGTWSWRTALTLCVVMVSATALGGLFHREVAPHYLLGLALLAAAAGALAWPRSFDLYGLSAVGLGLNTLLVAGLARWLFDDHRGDPIGPLLLLGLVAAALLAGTVTGVLKLARARVSQGAAA</sequence>
<gene>
    <name evidence="3" type="ORF">M8A51_13765</name>
</gene>
<dbReference type="EMBL" id="JAMKFE010000007">
    <property type="protein sequence ID" value="MCM5680595.1"/>
    <property type="molecule type" value="Genomic_DNA"/>
</dbReference>
<feature type="transmembrane region" description="Helical" evidence="1">
    <location>
        <begin position="176"/>
        <end position="195"/>
    </location>
</feature>
<evidence type="ECO:0000259" key="2">
    <source>
        <dbReference type="Pfam" id="PF09925"/>
    </source>
</evidence>
<feature type="transmembrane region" description="Helical" evidence="1">
    <location>
        <begin position="259"/>
        <end position="281"/>
    </location>
</feature>
<proteinExistence type="predicted"/>
<feature type="transmembrane region" description="Helical" evidence="1">
    <location>
        <begin position="74"/>
        <end position="91"/>
    </location>
</feature>
<organism evidence="3 4">
    <name type="scientific">Caldimonas mangrovi</name>
    <dbReference type="NCBI Taxonomy" id="2944811"/>
    <lineage>
        <taxon>Bacteria</taxon>
        <taxon>Pseudomonadati</taxon>
        <taxon>Pseudomonadota</taxon>
        <taxon>Betaproteobacteria</taxon>
        <taxon>Burkholderiales</taxon>
        <taxon>Sphaerotilaceae</taxon>
        <taxon>Caldimonas</taxon>
    </lineage>
</organism>
<evidence type="ECO:0000313" key="3">
    <source>
        <dbReference type="EMBL" id="MCM5680595.1"/>
    </source>
</evidence>
<name>A0ABT0YPD3_9BURK</name>
<evidence type="ECO:0000313" key="4">
    <source>
        <dbReference type="Proteomes" id="UP001165541"/>
    </source>
</evidence>
<protein>
    <submittedName>
        <fullName evidence="3">DUF2157 domain-containing protein</fullName>
    </submittedName>
</protein>
<feature type="transmembrane region" description="Helical" evidence="1">
    <location>
        <begin position="293"/>
        <end position="312"/>
    </location>
</feature>
<feature type="transmembrane region" description="Helical" evidence="1">
    <location>
        <begin position="126"/>
        <end position="142"/>
    </location>
</feature>
<evidence type="ECO:0000256" key="1">
    <source>
        <dbReference type="SAM" id="Phobius"/>
    </source>
</evidence>
<accession>A0ABT0YPD3</accession>
<dbReference type="Pfam" id="PF09925">
    <property type="entry name" value="DUF2157"/>
    <property type="match status" value="1"/>
</dbReference>